<evidence type="ECO:0000313" key="2">
    <source>
        <dbReference type="EMBL" id="SPN96659.1"/>
    </source>
</evidence>
<dbReference type="Proteomes" id="UP001187682">
    <property type="component" value="Unassembled WGS sequence"/>
</dbReference>
<feature type="chain" id="PRO_5042008789" evidence="1">
    <location>
        <begin position="20"/>
        <end position="113"/>
    </location>
</feature>
<protein>
    <submittedName>
        <fullName evidence="2">Uncharacterized protein</fullName>
    </submittedName>
</protein>
<name>A0AAE8MQC8_9PEZI</name>
<gene>
    <name evidence="2" type="ORF">DNG_00180</name>
</gene>
<reference evidence="2" key="1">
    <citation type="submission" date="2018-03" db="EMBL/GenBank/DDBJ databases">
        <authorList>
            <person name="Guldener U."/>
        </authorList>
    </citation>
    <scope>NUCLEOTIDE SEQUENCE</scope>
</reference>
<accession>A0AAE8MQC8</accession>
<organism evidence="2 3">
    <name type="scientific">Cephalotrichum gorgonifer</name>
    <dbReference type="NCBI Taxonomy" id="2041049"/>
    <lineage>
        <taxon>Eukaryota</taxon>
        <taxon>Fungi</taxon>
        <taxon>Dikarya</taxon>
        <taxon>Ascomycota</taxon>
        <taxon>Pezizomycotina</taxon>
        <taxon>Sordariomycetes</taxon>
        <taxon>Hypocreomycetidae</taxon>
        <taxon>Microascales</taxon>
        <taxon>Microascaceae</taxon>
        <taxon>Cephalotrichum</taxon>
    </lineage>
</organism>
<evidence type="ECO:0000313" key="3">
    <source>
        <dbReference type="Proteomes" id="UP001187682"/>
    </source>
</evidence>
<feature type="signal peptide" evidence="1">
    <location>
        <begin position="1"/>
        <end position="19"/>
    </location>
</feature>
<keyword evidence="1" id="KW-0732">Signal</keyword>
<evidence type="ECO:0000256" key="1">
    <source>
        <dbReference type="SAM" id="SignalP"/>
    </source>
</evidence>
<dbReference type="AlphaFoldDB" id="A0AAE8MQC8"/>
<keyword evidence="3" id="KW-1185">Reference proteome</keyword>
<sequence>MKTSIAFVTAWLAAATVAAQTSVSPSASLVAATRSTRTQTIMIPCKTGTPGKECPQYSPPREPCTQTLPPTTVTVTASTCEGPVVTVTARCSGWICPHPCSTIRGDTVTVETC</sequence>
<comment type="caution">
    <text evidence="2">The sequence shown here is derived from an EMBL/GenBank/DDBJ whole genome shotgun (WGS) entry which is preliminary data.</text>
</comment>
<dbReference type="EMBL" id="ONZQ02000001">
    <property type="protein sequence ID" value="SPN96659.1"/>
    <property type="molecule type" value="Genomic_DNA"/>
</dbReference>
<proteinExistence type="predicted"/>